<dbReference type="Gene3D" id="1.10.287.190">
    <property type="entry name" value="Transcription factor IIA gamma subunit, alpha-helical domain"/>
    <property type="match status" value="1"/>
</dbReference>
<sequence length="676" mass="72857">MLLRLADTLILTLLVSSAAGHKLKTFNNTVELDYGTVEGALANNVRSWLGIPFAAPPIGKNRFRAPKAPLSLNGTFHATSFGYWCPQAPLSATSNAPTPPQSEDCLTLNIFAPANITISLPVMVFVHGGASSSGSGAFTRYNGTNMINNNPDNPVIVVSINYRLGVLGWLAGAEMASEKALNLGLLDQAHAFSWVRKHIGKFGGDSSRITAYGESAGAMSIGQHLISHHGTQTGFDAAIMQSGTTYSGLVDSPRSASNQRLFDAFLSNTTCASITGQRPRHIIKCLQNLTWHEIYTAQEYAVTKAGTGVNTNVGTFHAVVDGKFITASPKDAVINGWVSKVPVIIGTNTNEGTIFTSTSANTEAGLQAYINTISANLPAGSAANLSSVYTSAAYGSPFKAASQLFADIAFVCPSKALSRDLAQAGRKVWKYRFDVLLNVAKPLWNTLGVYHSSELTFLWSTGLQASEMPTGAAIIGRWTKFATYHNPNGATANGSNWPAYSGVEWQQHLIQAATLPTFSNEQDTLGDANCKIFFVTLSNWYEDAVEDQVFGRVITNTTSTTTRFLANMEYQLYRASSVGMALTETLDAMVTAGQIDPKAAVKILSQFDRSMSEALRTKVTAKAQFKGHLSVYRFCDDVWTFVIQDSVFRMENETLNVDGKVKVVACSYKAPAVKDE</sequence>
<keyword evidence="12" id="KW-0732">Signal</keyword>
<dbReference type="Pfam" id="PF02751">
    <property type="entry name" value="TFIIA_gamma_C"/>
    <property type="match status" value="1"/>
</dbReference>
<dbReference type="InterPro" id="IPR009083">
    <property type="entry name" value="TFIIA_a-hlx"/>
</dbReference>
<comment type="similarity">
    <text evidence="2">Belongs to the type-B carboxylesterase/lipase family.</text>
</comment>
<dbReference type="EMBL" id="QEAM01000007">
    <property type="protein sequence ID" value="TPX51193.1"/>
    <property type="molecule type" value="Genomic_DNA"/>
</dbReference>
<organism evidence="16 17">
    <name type="scientific">Synchytrium endobioticum</name>
    <dbReference type="NCBI Taxonomy" id="286115"/>
    <lineage>
        <taxon>Eukaryota</taxon>
        <taxon>Fungi</taxon>
        <taxon>Fungi incertae sedis</taxon>
        <taxon>Chytridiomycota</taxon>
        <taxon>Chytridiomycota incertae sedis</taxon>
        <taxon>Chytridiomycetes</taxon>
        <taxon>Synchytriales</taxon>
        <taxon>Synchytriaceae</taxon>
        <taxon>Synchytrium</taxon>
    </lineage>
</organism>
<dbReference type="SUPFAM" id="SSF47396">
    <property type="entry name" value="Transcription factor IIA (TFIIA), alpha-helical domain"/>
    <property type="match status" value="1"/>
</dbReference>
<dbReference type="GO" id="GO:0006367">
    <property type="term" value="P:transcription initiation at RNA polymerase II promoter"/>
    <property type="evidence" value="ECO:0007669"/>
    <property type="project" value="InterPro"/>
</dbReference>
<evidence type="ECO:0000256" key="11">
    <source>
        <dbReference type="ARBA" id="ARBA00032215"/>
    </source>
</evidence>
<evidence type="ECO:0000256" key="6">
    <source>
        <dbReference type="ARBA" id="ARBA00023015"/>
    </source>
</evidence>
<dbReference type="InterPro" id="IPR009088">
    <property type="entry name" value="TFIIA_b-brl"/>
</dbReference>
<feature type="chain" id="PRO_5021380203" description="Transcription initiation factor IIA subunit 2" evidence="12">
    <location>
        <begin position="21"/>
        <end position="676"/>
    </location>
</feature>
<comment type="function">
    <text evidence="9">TFIIA is a component of the transcription machinery of RNA polymerase II and plays an important role in transcriptional activation. TFIIA in a complex with TBP mediates transcriptional activity.</text>
</comment>
<feature type="domain" description="Transcription initiation factor IIA gamma subunit C-terminal" evidence="15">
    <location>
        <begin position="626"/>
        <end position="667"/>
    </location>
</feature>
<dbReference type="GO" id="GO:0052689">
    <property type="term" value="F:carboxylic ester hydrolase activity"/>
    <property type="evidence" value="ECO:0007669"/>
    <property type="project" value="TreeGrafter"/>
</dbReference>
<keyword evidence="5" id="KW-0378">Hydrolase</keyword>
<keyword evidence="8" id="KW-0539">Nucleus</keyword>
<dbReference type="InterPro" id="IPR015872">
    <property type="entry name" value="TFIIA_gsu_N"/>
</dbReference>
<dbReference type="GO" id="GO:0005672">
    <property type="term" value="C:transcription factor TFIIA complex"/>
    <property type="evidence" value="ECO:0007669"/>
    <property type="project" value="InterPro"/>
</dbReference>
<evidence type="ECO:0000259" key="13">
    <source>
        <dbReference type="Pfam" id="PF00135"/>
    </source>
</evidence>
<dbReference type="SUPFAM" id="SSF50784">
    <property type="entry name" value="Transcription factor IIA (TFIIA), beta-barrel domain"/>
    <property type="match status" value="1"/>
</dbReference>
<dbReference type="InterPro" id="IPR050654">
    <property type="entry name" value="AChE-related_enzymes"/>
</dbReference>
<accession>A0A507DHZ0</accession>
<dbReference type="PROSITE" id="PS00941">
    <property type="entry name" value="CARBOXYLESTERASE_B_2"/>
    <property type="match status" value="1"/>
</dbReference>
<evidence type="ECO:0000256" key="7">
    <source>
        <dbReference type="ARBA" id="ARBA00023163"/>
    </source>
</evidence>
<feature type="domain" description="Carboxylesterase type B" evidence="13">
    <location>
        <begin position="28"/>
        <end position="506"/>
    </location>
</feature>
<dbReference type="SUPFAM" id="SSF53474">
    <property type="entry name" value="alpha/beta-Hydrolases"/>
    <property type="match status" value="1"/>
</dbReference>
<reference evidence="16 17" key="1">
    <citation type="journal article" date="2019" name="Sci. Rep.">
        <title>Comparative genomics of chytrid fungi reveal insights into the obligate biotrophic and pathogenic lifestyle of Synchytrium endobioticum.</title>
        <authorList>
            <person name="van de Vossenberg B.T.L.H."/>
            <person name="Warris S."/>
            <person name="Nguyen H.D.T."/>
            <person name="van Gent-Pelzer M.P.E."/>
            <person name="Joly D.L."/>
            <person name="van de Geest H.C."/>
            <person name="Bonants P.J.M."/>
            <person name="Smith D.S."/>
            <person name="Levesque C.A."/>
            <person name="van der Lee T.A.J."/>
        </authorList>
    </citation>
    <scope>NUCLEOTIDE SEQUENCE [LARGE SCALE GENOMIC DNA]</scope>
    <source>
        <strain evidence="16 17">LEV6574</strain>
    </source>
</reference>
<gene>
    <name evidence="16" type="ORF">SeLEV6574_g00462</name>
</gene>
<dbReference type="Proteomes" id="UP000320475">
    <property type="component" value="Unassembled WGS sequence"/>
</dbReference>
<dbReference type="VEuPathDB" id="FungiDB:SeMB42_g01976"/>
<dbReference type="PANTHER" id="PTHR43918:SF4">
    <property type="entry name" value="CARBOXYLIC ESTER HYDROLASE"/>
    <property type="match status" value="1"/>
</dbReference>
<evidence type="ECO:0000256" key="3">
    <source>
        <dbReference type="ARBA" id="ARBA00007675"/>
    </source>
</evidence>
<comment type="subcellular location">
    <subcellularLocation>
        <location evidence="1">Nucleus</location>
    </subcellularLocation>
</comment>
<dbReference type="CDD" id="cd10145">
    <property type="entry name" value="TFIIA_gamma_N"/>
    <property type="match status" value="1"/>
</dbReference>
<evidence type="ECO:0000259" key="14">
    <source>
        <dbReference type="Pfam" id="PF02268"/>
    </source>
</evidence>
<evidence type="ECO:0000256" key="5">
    <source>
        <dbReference type="ARBA" id="ARBA00022801"/>
    </source>
</evidence>
<dbReference type="AlphaFoldDB" id="A0A507DHZ0"/>
<keyword evidence="6" id="KW-0805">Transcription regulation</keyword>
<feature type="signal peptide" evidence="12">
    <location>
        <begin position="1"/>
        <end position="20"/>
    </location>
</feature>
<dbReference type="Gene3D" id="3.40.50.1820">
    <property type="entry name" value="alpha/beta hydrolase"/>
    <property type="match status" value="1"/>
</dbReference>
<evidence type="ECO:0000256" key="12">
    <source>
        <dbReference type="SAM" id="SignalP"/>
    </source>
</evidence>
<evidence type="ECO:0000259" key="15">
    <source>
        <dbReference type="Pfam" id="PF02751"/>
    </source>
</evidence>
<evidence type="ECO:0000256" key="8">
    <source>
        <dbReference type="ARBA" id="ARBA00023242"/>
    </source>
</evidence>
<evidence type="ECO:0000256" key="2">
    <source>
        <dbReference type="ARBA" id="ARBA00005964"/>
    </source>
</evidence>
<evidence type="ECO:0000313" key="17">
    <source>
        <dbReference type="Proteomes" id="UP000320475"/>
    </source>
</evidence>
<proteinExistence type="inferred from homology"/>
<evidence type="ECO:0000256" key="10">
    <source>
        <dbReference type="ARBA" id="ARBA00029848"/>
    </source>
</evidence>
<dbReference type="Pfam" id="PF02268">
    <property type="entry name" value="TFIIA_gamma_N"/>
    <property type="match status" value="1"/>
</dbReference>
<evidence type="ECO:0000256" key="1">
    <source>
        <dbReference type="ARBA" id="ARBA00004123"/>
    </source>
</evidence>
<name>A0A507DHZ0_9FUNG</name>
<protein>
    <recommendedName>
        <fullName evidence="4">Transcription initiation factor IIA subunit 2</fullName>
    </recommendedName>
    <alternativeName>
        <fullName evidence="11">General transcription factor IIA subunit 2</fullName>
    </alternativeName>
    <alternativeName>
        <fullName evidence="10">Transcription initiation factor IIA small chain</fullName>
    </alternativeName>
</protein>
<dbReference type="InterPro" id="IPR029058">
    <property type="entry name" value="AB_hydrolase_fold"/>
</dbReference>
<keyword evidence="7" id="KW-0804">Transcription</keyword>
<comment type="caution">
    <text evidence="16">The sequence shown here is derived from an EMBL/GenBank/DDBJ whole genome shotgun (WGS) entry which is preliminary data.</text>
</comment>
<evidence type="ECO:0000256" key="9">
    <source>
        <dbReference type="ARBA" id="ARBA00024733"/>
    </source>
</evidence>
<dbReference type="FunFam" id="1.10.287.190:FF:000001">
    <property type="entry name" value="Transcription initiation factor IIA subunit 2"/>
    <property type="match status" value="1"/>
</dbReference>
<comment type="similarity">
    <text evidence="3">Belongs to the TFIIA subunit 2 family.</text>
</comment>
<dbReference type="Gene3D" id="2.30.18.10">
    <property type="entry name" value="Transcription factor IIA (TFIIA), beta-barrel domain"/>
    <property type="match status" value="1"/>
</dbReference>
<evidence type="ECO:0000256" key="4">
    <source>
        <dbReference type="ARBA" id="ARBA00019928"/>
    </source>
</evidence>
<evidence type="ECO:0000313" key="16">
    <source>
        <dbReference type="EMBL" id="TPX51193.1"/>
    </source>
</evidence>
<dbReference type="InterPro" id="IPR002018">
    <property type="entry name" value="CarbesteraseB"/>
</dbReference>
<dbReference type="Pfam" id="PF00135">
    <property type="entry name" value="COesterase"/>
    <property type="match status" value="1"/>
</dbReference>
<dbReference type="InterPro" id="IPR019819">
    <property type="entry name" value="Carboxylesterase_B_CS"/>
</dbReference>
<dbReference type="PANTHER" id="PTHR43918">
    <property type="entry name" value="ACETYLCHOLINESTERASE"/>
    <property type="match status" value="1"/>
</dbReference>
<dbReference type="CDD" id="cd10014">
    <property type="entry name" value="TFIIA_gamma_C"/>
    <property type="match status" value="1"/>
</dbReference>
<dbReference type="OrthoDB" id="586585at2759"/>
<feature type="domain" description="Transcription initiation factor IIA gamma subunit N-terminal" evidence="14">
    <location>
        <begin position="570"/>
        <end position="615"/>
    </location>
</feature>
<dbReference type="InterPro" id="IPR015871">
    <property type="entry name" value="TFIIA_gsu_C"/>
</dbReference>